<dbReference type="AlphaFoldDB" id="A0A1M7Z862"/>
<organism evidence="2 3">
    <name type="scientific">Pseudoxanthobacter soli DSM 19599</name>
    <dbReference type="NCBI Taxonomy" id="1123029"/>
    <lineage>
        <taxon>Bacteria</taxon>
        <taxon>Pseudomonadati</taxon>
        <taxon>Pseudomonadota</taxon>
        <taxon>Alphaproteobacteria</taxon>
        <taxon>Hyphomicrobiales</taxon>
        <taxon>Segnochrobactraceae</taxon>
        <taxon>Pseudoxanthobacter</taxon>
    </lineage>
</organism>
<dbReference type="RefSeq" id="WP_073625599.1">
    <property type="nucleotide sequence ID" value="NZ_FRXO01000001.1"/>
</dbReference>
<accession>A0A1M7Z862</accession>
<feature type="transmembrane region" description="Helical" evidence="1">
    <location>
        <begin position="89"/>
        <end position="112"/>
    </location>
</feature>
<dbReference type="STRING" id="1123029.SAMN02745172_00513"/>
<protein>
    <recommendedName>
        <fullName evidence="4">DUF2214 domain-containing protein</fullName>
    </recommendedName>
</protein>
<keyword evidence="1" id="KW-1133">Transmembrane helix</keyword>
<evidence type="ECO:0000313" key="3">
    <source>
        <dbReference type="Proteomes" id="UP000186406"/>
    </source>
</evidence>
<keyword evidence="1" id="KW-0812">Transmembrane</keyword>
<keyword evidence="3" id="KW-1185">Reference proteome</keyword>
<dbReference type="Proteomes" id="UP000186406">
    <property type="component" value="Unassembled WGS sequence"/>
</dbReference>
<proteinExistence type="predicted"/>
<dbReference type="OrthoDB" id="118399at2"/>
<feature type="transmembrane region" description="Helical" evidence="1">
    <location>
        <begin position="133"/>
        <end position="153"/>
    </location>
</feature>
<dbReference type="EMBL" id="FRXO01000001">
    <property type="protein sequence ID" value="SHO61039.1"/>
    <property type="molecule type" value="Genomic_DNA"/>
</dbReference>
<feature type="transmembrane region" description="Helical" evidence="1">
    <location>
        <begin position="63"/>
        <end position="83"/>
    </location>
</feature>
<evidence type="ECO:0000256" key="1">
    <source>
        <dbReference type="SAM" id="Phobius"/>
    </source>
</evidence>
<reference evidence="2 3" key="1">
    <citation type="submission" date="2016-12" db="EMBL/GenBank/DDBJ databases">
        <authorList>
            <person name="Song W.-J."/>
            <person name="Kurnit D.M."/>
        </authorList>
    </citation>
    <scope>NUCLEOTIDE SEQUENCE [LARGE SCALE GENOMIC DNA]</scope>
    <source>
        <strain evidence="2 3">DSM 19599</strain>
    </source>
</reference>
<evidence type="ECO:0008006" key="4">
    <source>
        <dbReference type="Google" id="ProtNLM"/>
    </source>
</evidence>
<feature type="transmembrane region" description="Helical" evidence="1">
    <location>
        <begin position="20"/>
        <end position="42"/>
    </location>
</feature>
<sequence length="156" mass="15796">MTVVDWIADWPGAALLRGSATAYLLVNAAHILGIGLLVGAILPLDLRLAGCFRAVPLAAIGPFLSRAAAFGLAAAALTGLWLFSVRPAAYIGNAAFLAKMGLLALALCNVGLQHIGPGYRAALAGGAVRPATRIAAGISAAAWIAVLVAGRWIGFV</sequence>
<name>A0A1M7Z862_9HYPH</name>
<gene>
    <name evidence="2" type="ORF">SAMN02745172_00513</name>
</gene>
<evidence type="ECO:0000313" key="2">
    <source>
        <dbReference type="EMBL" id="SHO61039.1"/>
    </source>
</evidence>
<keyword evidence="1" id="KW-0472">Membrane</keyword>